<proteinExistence type="predicted"/>
<gene>
    <name evidence="1" type="primary">rab13</name>
    <name evidence="1" type="ORF">SPIL2461_LOCUS2871</name>
</gene>
<dbReference type="AlphaFoldDB" id="A0A812K434"/>
<sequence length="139" mass="15801">RNTSQCGACWSRIFPVHVEEKDQVVEMLKQPFGYRIEVEPTHQGRTYFDRFISIVKVALMEENAAHEVIFANSADVKNDILKGGARLRKATQMGPDVLAAELKFFTEQLETKTFVPVAWELTPEPVRMGSMPTFEAAQR</sequence>
<protein>
    <submittedName>
        <fullName evidence="1">Rab13 protein</fullName>
    </submittedName>
</protein>
<reference evidence="1" key="1">
    <citation type="submission" date="2021-02" db="EMBL/GenBank/DDBJ databases">
        <authorList>
            <person name="Dougan E. K."/>
            <person name="Rhodes N."/>
            <person name="Thang M."/>
            <person name="Chan C."/>
        </authorList>
    </citation>
    <scope>NUCLEOTIDE SEQUENCE</scope>
</reference>
<keyword evidence="2" id="KW-1185">Reference proteome</keyword>
<organism evidence="1 2">
    <name type="scientific">Symbiodinium pilosum</name>
    <name type="common">Dinoflagellate</name>
    <dbReference type="NCBI Taxonomy" id="2952"/>
    <lineage>
        <taxon>Eukaryota</taxon>
        <taxon>Sar</taxon>
        <taxon>Alveolata</taxon>
        <taxon>Dinophyceae</taxon>
        <taxon>Suessiales</taxon>
        <taxon>Symbiodiniaceae</taxon>
        <taxon>Symbiodinium</taxon>
    </lineage>
</organism>
<comment type="caution">
    <text evidence="1">The sequence shown here is derived from an EMBL/GenBank/DDBJ whole genome shotgun (WGS) entry which is preliminary data.</text>
</comment>
<name>A0A812K434_SYMPI</name>
<accession>A0A812K434</accession>
<evidence type="ECO:0000313" key="1">
    <source>
        <dbReference type="EMBL" id="CAE7220416.1"/>
    </source>
</evidence>
<dbReference type="Proteomes" id="UP000649617">
    <property type="component" value="Unassembled WGS sequence"/>
</dbReference>
<dbReference type="OrthoDB" id="435411at2759"/>
<feature type="non-terminal residue" evidence="1">
    <location>
        <position position="139"/>
    </location>
</feature>
<dbReference type="EMBL" id="CAJNIZ010003255">
    <property type="protein sequence ID" value="CAE7220416.1"/>
    <property type="molecule type" value="Genomic_DNA"/>
</dbReference>
<feature type="non-terminal residue" evidence="1">
    <location>
        <position position="1"/>
    </location>
</feature>
<evidence type="ECO:0000313" key="2">
    <source>
        <dbReference type="Proteomes" id="UP000649617"/>
    </source>
</evidence>